<reference evidence="10 11" key="1">
    <citation type="journal article" date="2014" name="Antonie Van Leeuwenhoek">
        <title>Hyphomonas beringensis sp. nov. and Hyphomonas chukchiensis sp. nov., isolated from surface seawater of the Bering Sea and Chukchi Sea.</title>
        <authorList>
            <person name="Li C."/>
            <person name="Lai Q."/>
            <person name="Li G."/>
            <person name="Dong C."/>
            <person name="Wang J."/>
            <person name="Liao Y."/>
            <person name="Shao Z."/>
        </authorList>
    </citation>
    <scope>NUCLEOTIDE SEQUENCE [LARGE SCALE GENOMIC DNA]</scope>
    <source>
        <strain evidence="10 11">SCH89</strain>
    </source>
</reference>
<dbReference type="OrthoDB" id="9794345at2"/>
<dbReference type="InterPro" id="IPR051621">
    <property type="entry name" value="T2SS_protein_J"/>
</dbReference>
<keyword evidence="7" id="KW-0812">Transmembrane</keyword>
<dbReference type="GO" id="GO:0005886">
    <property type="term" value="C:plasma membrane"/>
    <property type="evidence" value="ECO:0007669"/>
    <property type="project" value="UniProtKB-SubCell"/>
</dbReference>
<dbReference type="EMBL" id="ARYL01000019">
    <property type="protein sequence ID" value="KDA01964.1"/>
    <property type="molecule type" value="Genomic_DNA"/>
</dbReference>
<accession>A0A059G5H8</accession>
<organism evidence="10 11">
    <name type="scientific">Hyphomonas oceanitis SCH89</name>
    <dbReference type="NCBI Taxonomy" id="1280953"/>
    <lineage>
        <taxon>Bacteria</taxon>
        <taxon>Pseudomonadati</taxon>
        <taxon>Pseudomonadota</taxon>
        <taxon>Alphaproteobacteria</taxon>
        <taxon>Hyphomonadales</taxon>
        <taxon>Hyphomonadaceae</taxon>
        <taxon>Hyphomonas</taxon>
    </lineage>
</organism>
<evidence type="ECO:0000313" key="10">
    <source>
        <dbReference type="EMBL" id="KDA01964.1"/>
    </source>
</evidence>
<evidence type="ECO:0000313" key="11">
    <source>
        <dbReference type="Proteomes" id="UP000024942"/>
    </source>
</evidence>
<dbReference type="NCBIfam" id="TIGR02532">
    <property type="entry name" value="IV_pilin_GFxxxE"/>
    <property type="match status" value="1"/>
</dbReference>
<evidence type="ECO:0000256" key="8">
    <source>
        <dbReference type="ARBA" id="ARBA00022989"/>
    </source>
</evidence>
<evidence type="ECO:0000256" key="1">
    <source>
        <dbReference type="ARBA" id="ARBA00004377"/>
    </source>
</evidence>
<dbReference type="InterPro" id="IPR012902">
    <property type="entry name" value="N_methyl_site"/>
</dbReference>
<keyword evidence="5" id="KW-0488">Methylation</keyword>
<dbReference type="AlphaFoldDB" id="A0A059G5H8"/>
<dbReference type="NCBIfam" id="TIGR01711">
    <property type="entry name" value="gspJ"/>
    <property type="match status" value="1"/>
</dbReference>
<evidence type="ECO:0000256" key="2">
    <source>
        <dbReference type="ARBA" id="ARBA00011084"/>
    </source>
</evidence>
<dbReference type="InterPro" id="IPR010055">
    <property type="entry name" value="T2SS_protein-GspJ"/>
</dbReference>
<protein>
    <recommendedName>
        <fullName evidence="3">Type II secretion system protein J</fullName>
    </recommendedName>
</protein>
<dbReference type="PANTHER" id="PTHR39583:SF2">
    <property type="entry name" value="TYPE II SECRETION SYSTEM PROTEIN J"/>
    <property type="match status" value="1"/>
</dbReference>
<evidence type="ECO:0000256" key="5">
    <source>
        <dbReference type="ARBA" id="ARBA00022481"/>
    </source>
</evidence>
<evidence type="ECO:0000256" key="6">
    <source>
        <dbReference type="ARBA" id="ARBA00022519"/>
    </source>
</evidence>
<dbReference type="RefSeq" id="WP_035539241.1">
    <property type="nucleotide sequence ID" value="NZ_ARYL01000019.1"/>
</dbReference>
<dbReference type="Pfam" id="PF07963">
    <property type="entry name" value="N_methyl"/>
    <property type="match status" value="1"/>
</dbReference>
<name>A0A059G5H8_9PROT</name>
<dbReference type="GO" id="GO:0015628">
    <property type="term" value="P:protein secretion by the type II secretion system"/>
    <property type="evidence" value="ECO:0007669"/>
    <property type="project" value="InterPro"/>
</dbReference>
<dbReference type="SUPFAM" id="SSF54523">
    <property type="entry name" value="Pili subunits"/>
    <property type="match status" value="1"/>
</dbReference>
<dbReference type="InterPro" id="IPR045584">
    <property type="entry name" value="Pilin-like"/>
</dbReference>
<comment type="caution">
    <text evidence="10">The sequence shown here is derived from an EMBL/GenBank/DDBJ whole genome shotgun (WGS) entry which is preliminary data.</text>
</comment>
<dbReference type="STRING" id="1280953.HOC_12942"/>
<dbReference type="GO" id="GO:0015627">
    <property type="term" value="C:type II protein secretion system complex"/>
    <property type="evidence" value="ECO:0007669"/>
    <property type="project" value="InterPro"/>
</dbReference>
<keyword evidence="11" id="KW-1185">Reference proteome</keyword>
<comment type="subcellular location">
    <subcellularLocation>
        <location evidence="1">Cell inner membrane</location>
        <topology evidence="1">Single-pass membrane protein</topology>
    </subcellularLocation>
</comment>
<keyword evidence="9" id="KW-0472">Membrane</keyword>
<dbReference type="PANTHER" id="PTHR39583">
    <property type="entry name" value="TYPE II SECRETION SYSTEM PROTEIN J-RELATED"/>
    <property type="match status" value="1"/>
</dbReference>
<dbReference type="Proteomes" id="UP000024942">
    <property type="component" value="Unassembled WGS sequence"/>
</dbReference>
<dbReference type="Pfam" id="PF11612">
    <property type="entry name" value="T2SSJ"/>
    <property type="match status" value="1"/>
</dbReference>
<keyword evidence="8" id="KW-1133">Transmembrane helix</keyword>
<evidence type="ECO:0000256" key="9">
    <source>
        <dbReference type="ARBA" id="ARBA00023136"/>
    </source>
</evidence>
<dbReference type="PATRIC" id="fig|1280953.3.peg.2604"/>
<sequence length="201" mass="22313">MNRSSAGFTLVETLVALAVTATLATAGTLMMLQTLQASRAVNTRMDEARSLEAAFGLMRSDFNEVTHRSSSAPDDLYPPIGFQGLKSDKTGELITFVRSGWIAPQIGSERSDLQRVAYAYDKGTLVRKAWLRPDPVSTTPVVERILMEGIDKLDIRYRRKGAWFDAWPATTSGDYPDLIEFKMTFADQDELTLTYMLGAMS</sequence>
<comment type="similarity">
    <text evidence="2">Belongs to the GSP J family.</text>
</comment>
<proteinExistence type="inferred from homology"/>
<dbReference type="Gene3D" id="3.10.610.10">
    <property type="entry name" value="GSPII I/J protein-like"/>
    <property type="match status" value="1"/>
</dbReference>
<keyword evidence="6" id="KW-0997">Cell inner membrane</keyword>
<evidence type="ECO:0000256" key="7">
    <source>
        <dbReference type="ARBA" id="ARBA00022692"/>
    </source>
</evidence>
<evidence type="ECO:0000256" key="3">
    <source>
        <dbReference type="ARBA" id="ARBA00021539"/>
    </source>
</evidence>
<gene>
    <name evidence="10" type="ORF">HOC_12942</name>
</gene>
<evidence type="ECO:0000256" key="4">
    <source>
        <dbReference type="ARBA" id="ARBA00022475"/>
    </source>
</evidence>
<dbReference type="PROSITE" id="PS00409">
    <property type="entry name" value="PROKAR_NTER_METHYL"/>
    <property type="match status" value="1"/>
</dbReference>
<keyword evidence="4" id="KW-1003">Cell membrane</keyword>
<dbReference type="eggNOG" id="COG4795">
    <property type="taxonomic scope" value="Bacteria"/>
</dbReference>